<reference evidence="2" key="1">
    <citation type="journal article" date="2024" name="Proc. Natl. Acad. Sci. U.S.A.">
        <title>Extraordinary preservation of gene collinearity over three hundred million years revealed in homosporous lycophytes.</title>
        <authorList>
            <person name="Li C."/>
            <person name="Wickell D."/>
            <person name="Kuo L.Y."/>
            <person name="Chen X."/>
            <person name="Nie B."/>
            <person name="Liao X."/>
            <person name="Peng D."/>
            <person name="Ji J."/>
            <person name="Jenkins J."/>
            <person name="Williams M."/>
            <person name="Shu S."/>
            <person name="Plott C."/>
            <person name="Barry K."/>
            <person name="Rajasekar S."/>
            <person name="Grimwood J."/>
            <person name="Han X."/>
            <person name="Sun S."/>
            <person name="Hou Z."/>
            <person name="He W."/>
            <person name="Dai G."/>
            <person name="Sun C."/>
            <person name="Schmutz J."/>
            <person name="Leebens-Mack J.H."/>
            <person name="Li F.W."/>
            <person name="Wang L."/>
        </authorList>
    </citation>
    <scope>NUCLEOTIDE SEQUENCE [LARGE SCALE GENOMIC DNA]</scope>
    <source>
        <strain evidence="2">cv. PW_Plant_1</strain>
    </source>
</reference>
<evidence type="ECO:0000313" key="2">
    <source>
        <dbReference type="Proteomes" id="UP001162992"/>
    </source>
</evidence>
<evidence type="ECO:0000313" key="1">
    <source>
        <dbReference type="EMBL" id="KAJ7556168.1"/>
    </source>
</evidence>
<gene>
    <name evidence="1" type="ORF">O6H91_05G072300</name>
</gene>
<accession>A0ACC2DPE2</accession>
<sequence length="488" mass="54843">MSSSLKLALPFSLLRKTPHLGRASCQIRSRSKVLITRASLARENARGHTPISTPTKQEDVIDVNPPRGTRDFPPDEMRLRNWLFHNFREVSRLFAFEEIDFPVLESEALFVRKAGEEITQQLYNFEDKGGRRVALRPELTPSLARLVLQKGKALSFPLKWFTIGQCWRYERMTRGRRREHYQWNMDIIGVPGIEAEAELLSALVTFFKNMGITSNDVGIKISNRKVLQAVLSRHNVPDDSFAAVCVIVDKIEKLPQDEIKKELSMLGVTIEAVNGILDALSIRSLDELEDLIGPESGAVADLKQLLNLANAYGYDDWVHFDASIVRGLAYYTGTVFEGFDKEGRLRAICGGGRYDRLLATFGGPETPACGFGFGDAVILELLKEKGIIPSLRLEADYIVIALEDHLRQPASTIAARLRSTGHVVDLVLENKRLKWAFRQAERLNAKRMILVGSSEWEKGTVRVKDLSSGDECDVTLDDLVTQQNYKVS</sequence>
<comment type="caution">
    <text evidence="1">The sequence shown here is derived from an EMBL/GenBank/DDBJ whole genome shotgun (WGS) entry which is preliminary data.</text>
</comment>
<dbReference type="EMBL" id="CM055096">
    <property type="protein sequence ID" value="KAJ7556168.1"/>
    <property type="molecule type" value="Genomic_DNA"/>
</dbReference>
<organism evidence="1 2">
    <name type="scientific">Diphasiastrum complanatum</name>
    <name type="common">Issler's clubmoss</name>
    <name type="synonym">Lycopodium complanatum</name>
    <dbReference type="NCBI Taxonomy" id="34168"/>
    <lineage>
        <taxon>Eukaryota</taxon>
        <taxon>Viridiplantae</taxon>
        <taxon>Streptophyta</taxon>
        <taxon>Embryophyta</taxon>
        <taxon>Tracheophyta</taxon>
        <taxon>Lycopodiopsida</taxon>
        <taxon>Lycopodiales</taxon>
        <taxon>Lycopodiaceae</taxon>
        <taxon>Lycopodioideae</taxon>
        <taxon>Diphasiastrum</taxon>
    </lineage>
</organism>
<protein>
    <submittedName>
        <fullName evidence="1">Uncharacterized protein</fullName>
    </submittedName>
</protein>
<keyword evidence="2" id="KW-1185">Reference proteome</keyword>
<name>A0ACC2DPE2_DIPCM</name>
<dbReference type="Proteomes" id="UP001162992">
    <property type="component" value="Chromosome 5"/>
</dbReference>
<proteinExistence type="predicted"/>